<evidence type="ECO:0000259" key="2">
    <source>
        <dbReference type="PROSITE" id="PS01124"/>
    </source>
</evidence>
<dbReference type="Gene3D" id="1.10.10.60">
    <property type="entry name" value="Homeodomain-like"/>
    <property type="match status" value="1"/>
</dbReference>
<dbReference type="RefSeq" id="WP_078736586.1">
    <property type="nucleotide sequence ID" value="NZ_FUXE01000005.1"/>
</dbReference>
<dbReference type="PANTHER" id="PTHR43280:SF10">
    <property type="entry name" value="REGULATORY PROTEIN POCR"/>
    <property type="match status" value="1"/>
</dbReference>
<evidence type="ECO:0000313" key="4">
    <source>
        <dbReference type="Proteomes" id="UP000190121"/>
    </source>
</evidence>
<dbReference type="Pfam" id="PF12833">
    <property type="entry name" value="HTH_18"/>
    <property type="match status" value="1"/>
</dbReference>
<name>A0A1T4M539_9PORP</name>
<dbReference type="GO" id="GO:0043565">
    <property type="term" value="F:sequence-specific DNA binding"/>
    <property type="evidence" value="ECO:0007669"/>
    <property type="project" value="InterPro"/>
</dbReference>
<keyword evidence="4" id="KW-1185">Reference proteome</keyword>
<keyword evidence="1 3" id="KW-0238">DNA-binding</keyword>
<evidence type="ECO:0000313" key="3">
    <source>
        <dbReference type="EMBL" id="SJZ61844.1"/>
    </source>
</evidence>
<dbReference type="PROSITE" id="PS01124">
    <property type="entry name" value="HTH_ARAC_FAMILY_2"/>
    <property type="match status" value="1"/>
</dbReference>
<accession>A0A1T4M539</accession>
<feature type="domain" description="HTH araC/xylS-type" evidence="2">
    <location>
        <begin position="209"/>
        <end position="307"/>
    </location>
</feature>
<dbReference type="PANTHER" id="PTHR43280">
    <property type="entry name" value="ARAC-FAMILY TRANSCRIPTIONAL REGULATOR"/>
    <property type="match status" value="1"/>
</dbReference>
<sequence length="313" mass="36389">MKEKEPMPATTHLDVEEDLLFADHPMAHTDHIMRAIQGKPLLIHLSKGQKRKIATEDCYAFLIPIEGEVILEEPPYEEHAPSSEEIFLLNYYTEVTVKSSGQNARFLFITFHPSIQLCVGICPKIKGSCSSSKKEEEEGVLPMRSEIERLSMKPAVRSWTELVAYYLVEGHSGLPVYEYKLRELFHIFRRFYSNEELSMFLASFHCKHHGFRAFVYNHHLECRNVEELAGLLEMSLSSFKRAFKAEFNCAPLQWMHKQKAAYIYRDLREQRHSLSELAVKYHFSSVSYLCAFCKKMLNATPMQISHQSDQEKE</sequence>
<protein>
    <submittedName>
        <fullName evidence="3">AraC-type DNA-binding protein</fullName>
    </submittedName>
</protein>
<dbReference type="Proteomes" id="UP000190121">
    <property type="component" value="Unassembled WGS sequence"/>
</dbReference>
<dbReference type="GO" id="GO:0003700">
    <property type="term" value="F:DNA-binding transcription factor activity"/>
    <property type="evidence" value="ECO:0007669"/>
    <property type="project" value="InterPro"/>
</dbReference>
<reference evidence="4" key="1">
    <citation type="submission" date="2017-02" db="EMBL/GenBank/DDBJ databases">
        <authorList>
            <person name="Varghese N."/>
            <person name="Submissions S."/>
        </authorList>
    </citation>
    <scope>NUCLEOTIDE SEQUENCE [LARGE SCALE GENOMIC DNA]</scope>
    <source>
        <strain evidence="4">ATCC 51356</strain>
    </source>
</reference>
<dbReference type="InterPro" id="IPR018060">
    <property type="entry name" value="HTH_AraC"/>
</dbReference>
<dbReference type="EMBL" id="FUXE01000005">
    <property type="protein sequence ID" value="SJZ61844.1"/>
    <property type="molecule type" value="Genomic_DNA"/>
</dbReference>
<proteinExistence type="predicted"/>
<gene>
    <name evidence="3" type="ORF">SAMN02745171_00629</name>
</gene>
<dbReference type="AlphaFoldDB" id="A0A1T4M539"/>
<evidence type="ECO:0000256" key="1">
    <source>
        <dbReference type="ARBA" id="ARBA00023125"/>
    </source>
</evidence>
<dbReference type="OrthoDB" id="1031098at2"/>
<dbReference type="SMART" id="SM00342">
    <property type="entry name" value="HTH_ARAC"/>
    <property type="match status" value="1"/>
</dbReference>
<dbReference type="STRING" id="29524.SAMN02745171_00629"/>
<organism evidence="3 4">
    <name type="scientific">Porphyromonas circumdentaria</name>
    <dbReference type="NCBI Taxonomy" id="29524"/>
    <lineage>
        <taxon>Bacteria</taxon>
        <taxon>Pseudomonadati</taxon>
        <taxon>Bacteroidota</taxon>
        <taxon>Bacteroidia</taxon>
        <taxon>Bacteroidales</taxon>
        <taxon>Porphyromonadaceae</taxon>
        <taxon>Porphyromonas</taxon>
    </lineage>
</organism>